<dbReference type="InterPro" id="IPR007188">
    <property type="entry name" value="ARPC2"/>
</dbReference>
<keyword evidence="4 6" id="KW-0009">Actin-binding</keyword>
<comment type="function">
    <text evidence="6">Functions as actin-binding component of the Arp2/3 complex which is involved in regulation of actin polymerization and together with an activating nucleation-promoting factor (NPF) mediates the formation of branched actin networks.</text>
</comment>
<evidence type="ECO:0000256" key="1">
    <source>
        <dbReference type="ARBA" id="ARBA00004245"/>
    </source>
</evidence>
<dbReference type="EMBL" id="AK375727">
    <property type="protein sequence ID" value="BAK06922.1"/>
    <property type="molecule type" value="mRNA"/>
</dbReference>
<dbReference type="SUPFAM" id="SSF69645">
    <property type="entry name" value="Arp2/3 complex subunits"/>
    <property type="match status" value="2"/>
</dbReference>
<dbReference type="GO" id="GO:0005885">
    <property type="term" value="C:Arp2/3 protein complex"/>
    <property type="evidence" value="ECO:0007669"/>
    <property type="project" value="InterPro"/>
</dbReference>
<dbReference type="GO" id="GO:0003779">
    <property type="term" value="F:actin binding"/>
    <property type="evidence" value="ECO:0007669"/>
    <property type="project" value="UniProtKB-KW"/>
</dbReference>
<comment type="subunit">
    <text evidence="6">Component of the Arp2/3 complex.</text>
</comment>
<dbReference type="GO" id="GO:0034314">
    <property type="term" value="P:Arp2/3 complex-mediated actin nucleation"/>
    <property type="evidence" value="ECO:0007669"/>
    <property type="project" value="InterPro"/>
</dbReference>
<evidence type="ECO:0000256" key="5">
    <source>
        <dbReference type="ARBA" id="ARBA00023212"/>
    </source>
</evidence>
<evidence type="ECO:0000256" key="4">
    <source>
        <dbReference type="ARBA" id="ARBA00023203"/>
    </source>
</evidence>
<organism evidence="7">
    <name type="scientific">Hordeum vulgare subsp. vulgare</name>
    <name type="common">Domesticated barley</name>
    <dbReference type="NCBI Taxonomy" id="112509"/>
    <lineage>
        <taxon>Eukaryota</taxon>
        <taxon>Viridiplantae</taxon>
        <taxon>Streptophyta</taxon>
        <taxon>Embryophyta</taxon>
        <taxon>Tracheophyta</taxon>
        <taxon>Spermatophyta</taxon>
        <taxon>Magnoliopsida</taxon>
        <taxon>Liliopsida</taxon>
        <taxon>Poales</taxon>
        <taxon>Poaceae</taxon>
        <taxon>BOP clade</taxon>
        <taxon>Pooideae</taxon>
        <taxon>Triticodae</taxon>
        <taxon>Triticeae</taxon>
        <taxon>Hordeinae</taxon>
        <taxon>Hordeum</taxon>
    </lineage>
</organism>
<evidence type="ECO:0000256" key="2">
    <source>
        <dbReference type="ARBA" id="ARBA00007192"/>
    </source>
</evidence>
<keyword evidence="5 6" id="KW-0206">Cytoskeleton</keyword>
<dbReference type="AlphaFoldDB" id="F2EHV0"/>
<name>F2EHV0_HORVV</name>
<dbReference type="PANTHER" id="PTHR12058:SF0">
    <property type="entry name" value="ACTIN-RELATED PROTEIN 2_3 COMPLEX SUBUNIT 2"/>
    <property type="match status" value="1"/>
</dbReference>
<protein>
    <recommendedName>
        <fullName evidence="6">Arp2/3 complex 34 kDa subunit</fullName>
    </recommendedName>
</protein>
<comment type="subcellular location">
    <subcellularLocation>
        <location evidence="1 6">Cytoplasm</location>
        <location evidence="1 6">Cytoskeleton</location>
    </subcellularLocation>
</comment>
<dbReference type="PANTHER" id="PTHR12058">
    <property type="entry name" value="ARP2/3 COMPLEX 34 KDA SUBUNIT"/>
    <property type="match status" value="1"/>
</dbReference>
<evidence type="ECO:0000313" key="7">
    <source>
        <dbReference type="EMBL" id="BAK06922.1"/>
    </source>
</evidence>
<keyword evidence="3 6" id="KW-0963">Cytoplasm</keyword>
<dbReference type="Pfam" id="PF04045">
    <property type="entry name" value="P34-Arc"/>
    <property type="match status" value="1"/>
</dbReference>
<comment type="similarity">
    <text evidence="2 6">Belongs to the ARPC2 family.</text>
</comment>
<sequence>MILLESHNTIIKNVLTERFVKPSKIDVQFVDYDNVRFHLSTPTSKTVLVLSMGIHCWSDLKKYGAPEILEREFGEWVSNDPNLKEQDYDVTLVLDLEKIPEEGDDRDALIDHFSMLKPIILSAPFHRAYNEHSQLASKHKSTFQPGMADQAPEERGELMIIHYREEEAIYVQAANDRVTIVISTLFTDETDRVFGKVFLQEFVDARRRSSAIGTAPQVMYTTRDPPLEVRNAPGIAGVKRSEDVGWITFVLFPRHFATPEIASDTTFKLELFRDYLHYHIKASKTYMHSRMRARVASFQQILNRAKPEVIQDERKTATGRTFRSR</sequence>
<dbReference type="InterPro" id="IPR034666">
    <property type="entry name" value="ARPC2/4"/>
</dbReference>
<dbReference type="Gene3D" id="3.30.1460.20">
    <property type="match status" value="2"/>
</dbReference>
<reference evidence="7" key="1">
    <citation type="journal article" date="2011" name="Plant Physiol.">
        <title>Comprehensive sequence analysis of 24,783 barley full-length cDNAs derived from 12 clone libraries.</title>
        <authorList>
            <person name="Matsumoto T."/>
            <person name="Tanaka T."/>
            <person name="Sakai H."/>
            <person name="Amano N."/>
            <person name="Kanamori H."/>
            <person name="Kurita K."/>
            <person name="Kikuta A."/>
            <person name="Kamiya K."/>
            <person name="Yamamoto M."/>
            <person name="Ikawa H."/>
            <person name="Fujii N."/>
            <person name="Hori K."/>
            <person name="Itoh T."/>
            <person name="Sato K."/>
        </authorList>
    </citation>
    <scope>NUCLEOTIDE SEQUENCE</scope>
    <source>
        <tissue evidence="7">Flower</tissue>
    </source>
</reference>
<accession>F2EHV0</accession>
<dbReference type="FunFam" id="3.30.1460.20:FF:000003">
    <property type="entry name" value="Arp2/3 complex 34 kDa subunit"/>
    <property type="match status" value="1"/>
</dbReference>
<proteinExistence type="evidence at transcript level"/>
<evidence type="ECO:0000256" key="6">
    <source>
        <dbReference type="RuleBase" id="RU364015"/>
    </source>
</evidence>
<dbReference type="GO" id="GO:0030041">
    <property type="term" value="P:actin filament polymerization"/>
    <property type="evidence" value="ECO:0007669"/>
    <property type="project" value="InterPro"/>
</dbReference>
<evidence type="ECO:0000256" key="3">
    <source>
        <dbReference type="ARBA" id="ARBA00022490"/>
    </source>
</evidence>